<keyword evidence="2" id="KW-0723">Serine/threonine-protein kinase</keyword>
<feature type="compositionally biased region" description="Low complexity" evidence="1">
    <location>
        <begin position="124"/>
        <end position="140"/>
    </location>
</feature>
<comment type="caution">
    <text evidence="2">The sequence shown here is derived from an EMBL/GenBank/DDBJ whole genome shotgun (WGS) entry which is preliminary data.</text>
</comment>
<proteinExistence type="predicted"/>
<keyword evidence="2" id="KW-0418">Kinase</keyword>
<gene>
    <name evidence="2" type="ORF">A2U01_0007826</name>
</gene>
<dbReference type="Proteomes" id="UP000265520">
    <property type="component" value="Unassembled WGS sequence"/>
</dbReference>
<evidence type="ECO:0000313" key="2">
    <source>
        <dbReference type="EMBL" id="MCH86962.1"/>
    </source>
</evidence>
<evidence type="ECO:0000313" key="3">
    <source>
        <dbReference type="Proteomes" id="UP000265520"/>
    </source>
</evidence>
<accession>A0A392MHI6</accession>
<evidence type="ECO:0000256" key="1">
    <source>
        <dbReference type="SAM" id="MobiDB-lite"/>
    </source>
</evidence>
<feature type="non-terminal residue" evidence="2">
    <location>
        <position position="303"/>
    </location>
</feature>
<protein>
    <submittedName>
        <fullName evidence="2">Serine/threonine protein kinase ATR</fullName>
    </submittedName>
</protein>
<feature type="region of interest" description="Disordered" evidence="1">
    <location>
        <begin position="124"/>
        <end position="143"/>
    </location>
</feature>
<keyword evidence="3" id="KW-1185">Reference proteome</keyword>
<dbReference type="EMBL" id="LXQA010011274">
    <property type="protein sequence ID" value="MCH86962.1"/>
    <property type="molecule type" value="Genomic_DNA"/>
</dbReference>
<dbReference type="AlphaFoldDB" id="A0A392MHI6"/>
<name>A0A392MHI6_9FABA</name>
<dbReference type="GO" id="GO:0004674">
    <property type="term" value="F:protein serine/threonine kinase activity"/>
    <property type="evidence" value="ECO:0007669"/>
    <property type="project" value="UniProtKB-KW"/>
</dbReference>
<reference evidence="2 3" key="1">
    <citation type="journal article" date="2018" name="Front. Plant Sci.">
        <title>Red Clover (Trifolium pratense) and Zigzag Clover (T. medium) - A Picture of Genomic Similarities and Differences.</title>
        <authorList>
            <person name="Dluhosova J."/>
            <person name="Istvanek J."/>
            <person name="Nedelnik J."/>
            <person name="Repkova J."/>
        </authorList>
    </citation>
    <scope>NUCLEOTIDE SEQUENCE [LARGE SCALE GENOMIC DNA]</scope>
    <source>
        <strain evidence="3">cv. 10/8</strain>
        <tissue evidence="2">Leaf</tissue>
    </source>
</reference>
<organism evidence="2 3">
    <name type="scientific">Trifolium medium</name>
    <dbReference type="NCBI Taxonomy" id="97028"/>
    <lineage>
        <taxon>Eukaryota</taxon>
        <taxon>Viridiplantae</taxon>
        <taxon>Streptophyta</taxon>
        <taxon>Embryophyta</taxon>
        <taxon>Tracheophyta</taxon>
        <taxon>Spermatophyta</taxon>
        <taxon>Magnoliopsida</taxon>
        <taxon>eudicotyledons</taxon>
        <taxon>Gunneridae</taxon>
        <taxon>Pentapetalae</taxon>
        <taxon>rosids</taxon>
        <taxon>fabids</taxon>
        <taxon>Fabales</taxon>
        <taxon>Fabaceae</taxon>
        <taxon>Papilionoideae</taxon>
        <taxon>50 kb inversion clade</taxon>
        <taxon>NPAAA clade</taxon>
        <taxon>Hologalegina</taxon>
        <taxon>IRL clade</taxon>
        <taxon>Trifolieae</taxon>
        <taxon>Trifolium</taxon>
    </lineage>
</organism>
<keyword evidence="2" id="KW-0808">Transferase</keyword>
<sequence>MLEEYCNAHETARAAKSAASLMKRQVSELKEALRKTTLEVVQMEWMHDVSLNPSYNRRISYEKYLDTDDSLYPIILNLSRSKLLENIQSAISKITSSTDSLQSCEQPSLIAEGQLERAMGWACGGPNSSSSGNTSAKNSGIPPVFHEHINKRREILWESREKASDIVKLCMSILEFEASRDGHLLIPGQPYPFRNGVDGNTWQQLYMNSLTRLDVTFHSYTRTEQEWKLAQCTVEAASNGLYTATNELCIASLKAKSASGDLQSTVLSMRDCAYESSVALSAFAQVSRMHTALTSECGSMLEE</sequence>